<dbReference type="Proteomes" id="UP000664480">
    <property type="component" value="Unassembled WGS sequence"/>
</dbReference>
<keyword evidence="3" id="KW-1185">Reference proteome</keyword>
<dbReference type="Pfam" id="PF00583">
    <property type="entry name" value="Acetyltransf_1"/>
    <property type="match status" value="1"/>
</dbReference>
<reference evidence="2 3" key="1">
    <citation type="submission" date="2021-03" db="EMBL/GenBank/DDBJ databases">
        <title>novel species isolated from a fishpond in China.</title>
        <authorList>
            <person name="Lu H."/>
            <person name="Cai Z."/>
        </authorList>
    </citation>
    <scope>NUCLEOTIDE SEQUENCE [LARGE SCALE GENOMIC DNA]</scope>
    <source>
        <strain evidence="2 3">YJ13C</strain>
    </source>
</reference>
<dbReference type="RefSeq" id="WP_206586021.1">
    <property type="nucleotide sequence ID" value="NZ_JAFKCU010000002.1"/>
</dbReference>
<evidence type="ECO:0000313" key="2">
    <source>
        <dbReference type="EMBL" id="MBN7815341.1"/>
    </source>
</evidence>
<organism evidence="2 3">
    <name type="scientific">Algoriphagus pacificus</name>
    <dbReference type="NCBI Taxonomy" id="2811234"/>
    <lineage>
        <taxon>Bacteria</taxon>
        <taxon>Pseudomonadati</taxon>
        <taxon>Bacteroidota</taxon>
        <taxon>Cytophagia</taxon>
        <taxon>Cytophagales</taxon>
        <taxon>Cyclobacteriaceae</taxon>
        <taxon>Algoriphagus</taxon>
    </lineage>
</organism>
<proteinExistence type="predicted"/>
<gene>
    <name evidence="2" type="ORF">J0A69_07880</name>
</gene>
<dbReference type="SUPFAM" id="SSF55729">
    <property type="entry name" value="Acyl-CoA N-acyltransferases (Nat)"/>
    <property type="match status" value="1"/>
</dbReference>
<dbReference type="InterPro" id="IPR000182">
    <property type="entry name" value="GNAT_dom"/>
</dbReference>
<dbReference type="EMBL" id="JAFKCU010000002">
    <property type="protein sequence ID" value="MBN7815341.1"/>
    <property type="molecule type" value="Genomic_DNA"/>
</dbReference>
<feature type="domain" description="N-acetyltransferase" evidence="1">
    <location>
        <begin position="103"/>
        <end position="239"/>
    </location>
</feature>
<sequence length="239" mass="26175">MELLKHSNVNNLTELWKVGGLLAGKFISENEVFASLGSQGDWPDKVWITGSLNSKKLLAVQSLSKGKPCSLAVWEKEIQEDLLAEFGFHSSSKLVGMSCDLAIFSSQTNPPIQLQLVKTPEQALIWSQAFFHSFGYEIPPSTVIALGEKVSFYTASFEDNPIGTSMVFQDSRGVSGIYSIGVAPSFRGKGWANHLFEATLSKVKKAGATTAILQASAMGLGLYLKYGFQSDFKIRFYKN</sequence>
<protein>
    <submittedName>
        <fullName evidence="2">GNAT family N-acetyltransferase</fullName>
    </submittedName>
</protein>
<evidence type="ECO:0000259" key="1">
    <source>
        <dbReference type="PROSITE" id="PS51186"/>
    </source>
</evidence>
<dbReference type="CDD" id="cd04301">
    <property type="entry name" value="NAT_SF"/>
    <property type="match status" value="1"/>
</dbReference>
<comment type="caution">
    <text evidence="2">The sequence shown here is derived from an EMBL/GenBank/DDBJ whole genome shotgun (WGS) entry which is preliminary data.</text>
</comment>
<dbReference type="PROSITE" id="PS51186">
    <property type="entry name" value="GNAT"/>
    <property type="match status" value="1"/>
</dbReference>
<accession>A0ABS3CGS2</accession>
<evidence type="ECO:0000313" key="3">
    <source>
        <dbReference type="Proteomes" id="UP000664480"/>
    </source>
</evidence>
<dbReference type="InterPro" id="IPR016181">
    <property type="entry name" value="Acyl_CoA_acyltransferase"/>
</dbReference>
<dbReference type="Gene3D" id="3.40.630.30">
    <property type="match status" value="1"/>
</dbReference>
<name>A0ABS3CGS2_9BACT</name>